<evidence type="ECO:0000256" key="1">
    <source>
        <dbReference type="SAM" id="MobiDB-lite"/>
    </source>
</evidence>
<feature type="region of interest" description="Disordered" evidence="1">
    <location>
        <begin position="43"/>
        <end position="113"/>
    </location>
</feature>
<proteinExistence type="predicted"/>
<name>A0A6J6IDV9_9ZZZZ</name>
<feature type="compositionally biased region" description="Basic residues" evidence="1">
    <location>
        <begin position="191"/>
        <end position="208"/>
    </location>
</feature>
<organism evidence="2">
    <name type="scientific">freshwater metagenome</name>
    <dbReference type="NCBI Taxonomy" id="449393"/>
    <lineage>
        <taxon>unclassified sequences</taxon>
        <taxon>metagenomes</taxon>
        <taxon>ecological metagenomes</taxon>
    </lineage>
</organism>
<feature type="compositionally biased region" description="Polar residues" evidence="1">
    <location>
        <begin position="103"/>
        <end position="112"/>
    </location>
</feature>
<protein>
    <submittedName>
        <fullName evidence="2">Unannotated protein</fullName>
    </submittedName>
</protein>
<feature type="compositionally biased region" description="Polar residues" evidence="1">
    <location>
        <begin position="44"/>
        <end position="86"/>
    </location>
</feature>
<sequence length="208" mass="22342">MTDDVVVTFSAGFRRCSATRNCAQVRLPIAAVDAEPMRSDTIAIGSSVSPHGRIPNTSGSSLTRATSSRGTTSVTSPSRGTTSIVSRSRGMASYPMSHGRSAPTDSRQTSMPCSVMAARTRESLAACMIGGYRSLVAQPSIGPPVRSSRCCALRVLPHGSWWRRCGQAPDTASRWEVDRRSCVGGNESGRRNRRGVPRRRPRAPHTPE</sequence>
<dbReference type="AlphaFoldDB" id="A0A6J6IDV9"/>
<reference evidence="2" key="1">
    <citation type="submission" date="2020-05" db="EMBL/GenBank/DDBJ databases">
        <authorList>
            <person name="Chiriac C."/>
            <person name="Salcher M."/>
            <person name="Ghai R."/>
            <person name="Kavagutti S V."/>
        </authorList>
    </citation>
    <scope>NUCLEOTIDE SEQUENCE</scope>
</reference>
<feature type="region of interest" description="Disordered" evidence="1">
    <location>
        <begin position="182"/>
        <end position="208"/>
    </location>
</feature>
<evidence type="ECO:0000313" key="2">
    <source>
        <dbReference type="EMBL" id="CAB4619388.1"/>
    </source>
</evidence>
<accession>A0A6J6IDV9</accession>
<gene>
    <name evidence="2" type="ORF">UFOPK1835_01645</name>
</gene>
<dbReference type="EMBL" id="CAEZUP010000087">
    <property type="protein sequence ID" value="CAB4619388.1"/>
    <property type="molecule type" value="Genomic_DNA"/>
</dbReference>